<organism evidence="4 5">
    <name type="scientific">Tunturiibacter lichenicola</name>
    <dbReference type="NCBI Taxonomy" id="2051959"/>
    <lineage>
        <taxon>Bacteria</taxon>
        <taxon>Pseudomonadati</taxon>
        <taxon>Acidobacteriota</taxon>
        <taxon>Terriglobia</taxon>
        <taxon>Terriglobales</taxon>
        <taxon>Acidobacteriaceae</taxon>
        <taxon>Tunturiibacter</taxon>
    </lineage>
</organism>
<sequence length="310" mass="33369">MSNNPTNRKAYLITGPTSGIGRCTAFELATHGTVVLVGRDRVKLNELQKAIERKGGHAVSVVCDLSDLASVRRAAAEIVVLHLPIVGLLNNAGIMQRRATKNAMGWDMSFATNHLGPFVLTEALIPHLPDGATVIFVASAVEDPERKPAKMAGFRGSRYLSAEASTRGEWNPGGSRMPGADAYATSKQCNLATAMAFARETPRLHFNSVEPGLNPTTGLGGHDAGALVRSLQTFIIPLLVPLLMPFIKILSTPKRAASVITKILINESGETGIYYDERGRPMLGSMLVRDPNFQDRVVAETRALLSTFPK</sequence>
<dbReference type="SMART" id="SM00822">
    <property type="entry name" value="PKS_KR"/>
    <property type="match status" value="1"/>
</dbReference>
<accession>A0A852VDJ2</accession>
<dbReference type="InterPro" id="IPR002347">
    <property type="entry name" value="SDR_fam"/>
</dbReference>
<dbReference type="PRINTS" id="PR00081">
    <property type="entry name" value="GDHRDH"/>
</dbReference>
<evidence type="ECO:0000259" key="3">
    <source>
        <dbReference type="SMART" id="SM00822"/>
    </source>
</evidence>
<comment type="caution">
    <text evidence="4">The sequence shown here is derived from an EMBL/GenBank/DDBJ whole genome shotgun (WGS) entry which is preliminary data.</text>
</comment>
<dbReference type="Gene3D" id="3.40.50.720">
    <property type="entry name" value="NAD(P)-binding Rossmann-like Domain"/>
    <property type="match status" value="1"/>
</dbReference>
<dbReference type="GO" id="GO:0016491">
    <property type="term" value="F:oxidoreductase activity"/>
    <property type="evidence" value="ECO:0007669"/>
    <property type="project" value="UniProtKB-KW"/>
</dbReference>
<dbReference type="SUPFAM" id="SSF51735">
    <property type="entry name" value="NAD(P)-binding Rossmann-fold domains"/>
    <property type="match status" value="1"/>
</dbReference>
<evidence type="ECO:0000313" key="4">
    <source>
        <dbReference type="EMBL" id="NYF89557.1"/>
    </source>
</evidence>
<dbReference type="InterPro" id="IPR057326">
    <property type="entry name" value="KR_dom"/>
</dbReference>
<feature type="domain" description="Ketoreductase" evidence="3">
    <location>
        <begin position="9"/>
        <end position="183"/>
    </location>
</feature>
<evidence type="ECO:0000313" key="5">
    <source>
        <dbReference type="Proteomes" id="UP000564385"/>
    </source>
</evidence>
<dbReference type="Proteomes" id="UP000564385">
    <property type="component" value="Unassembled WGS sequence"/>
</dbReference>
<dbReference type="EMBL" id="JACCCU010000001">
    <property type="protein sequence ID" value="NYF89557.1"/>
    <property type="molecule type" value="Genomic_DNA"/>
</dbReference>
<evidence type="ECO:0000256" key="2">
    <source>
        <dbReference type="ARBA" id="ARBA00023002"/>
    </source>
</evidence>
<dbReference type="InterPro" id="IPR036291">
    <property type="entry name" value="NAD(P)-bd_dom_sf"/>
</dbReference>
<protein>
    <submittedName>
        <fullName evidence="4">NAD(P)-dependent dehydrogenase (Short-subunit alcohol dehydrogenase family)</fullName>
    </submittedName>
</protein>
<dbReference type="AlphaFoldDB" id="A0A852VDJ2"/>
<evidence type="ECO:0000256" key="1">
    <source>
        <dbReference type="ARBA" id="ARBA00006484"/>
    </source>
</evidence>
<reference evidence="4 5" key="1">
    <citation type="submission" date="2020-07" db="EMBL/GenBank/DDBJ databases">
        <title>Genomic Encyclopedia of Type Strains, Phase IV (KMG-V): Genome sequencing to study the core and pangenomes of soil and plant-associated prokaryotes.</title>
        <authorList>
            <person name="Whitman W."/>
        </authorList>
    </citation>
    <scope>NUCLEOTIDE SEQUENCE [LARGE SCALE GENOMIC DNA]</scope>
    <source>
        <strain evidence="4 5">M8UP22</strain>
    </source>
</reference>
<dbReference type="Pfam" id="PF00106">
    <property type="entry name" value="adh_short"/>
    <property type="match status" value="1"/>
</dbReference>
<comment type="similarity">
    <text evidence="1">Belongs to the short-chain dehydrogenases/reductases (SDR) family.</text>
</comment>
<keyword evidence="2" id="KW-0560">Oxidoreductase</keyword>
<name>A0A852VDJ2_9BACT</name>
<proteinExistence type="inferred from homology"/>
<dbReference type="PANTHER" id="PTHR24320:SF148">
    <property type="entry name" value="NAD(P)-BINDING ROSSMANN-FOLD SUPERFAMILY PROTEIN"/>
    <property type="match status" value="1"/>
</dbReference>
<gene>
    <name evidence="4" type="ORF">HDF08_001624</name>
</gene>
<dbReference type="PANTHER" id="PTHR24320">
    <property type="entry name" value="RETINOL DEHYDROGENASE"/>
    <property type="match status" value="1"/>
</dbReference>